<dbReference type="PANTHER" id="PTHR30595">
    <property type="entry name" value="GLPR-RELATED TRANSCRIPTIONAL REPRESSOR"/>
    <property type="match status" value="1"/>
</dbReference>
<dbReference type="HOGENOM" id="CLU_537219_0_0_7"/>
<dbReference type="eggNOG" id="COG2865">
    <property type="taxonomic scope" value="Bacteria"/>
</dbReference>
<evidence type="ECO:0000259" key="1">
    <source>
        <dbReference type="Pfam" id="PF04326"/>
    </source>
</evidence>
<dbReference type="AlphaFoldDB" id="C3XIB7"/>
<name>C3XIB7_9HELI</name>
<dbReference type="Proteomes" id="UP000005085">
    <property type="component" value="Unassembled WGS sequence"/>
</dbReference>
<sequence>MGQSNLSSDEIALIKRLFELEIPNQEILGYINNARANVKNHINNGRITDIKQGRIGAGIQACDEAKAKAFMEKYGNIPNSKKLNFLCVKDGYLENEESEILEFKETFKSIKEDRLLHSIQAMANNQGGFIVFGVKEEGQKTKKFIINGLEAKEIDSLMQDKKHFSEKLGSHFEENIKIERGKESIAGKVVGYIEVLESQNKPIINKNGDIYYRYNAETRKIKKLDLIKILENRETQVLKNTFYAHIETILKNGIENSAVINLSTGGVEGKGGNFLIDESLLSKIAFVKEGEFVAKKGKPTLILKGNVQPLNAEGIVVHQTHDKNIDDNLIYECFLKQENIDSPKVYLKAMCGYNSKWYPIYFYAEKAGLNKERLKEFFKSLRKENISEKKINEKVKLIEENLPQQEYDKKKTKYENELINKKDLLQIIQTKQDIKPATILNYICNSIIGLEQEYIHKNKKYLLEQLLKLRQYFIGKEDSMPTQIKKAIAYIDRVLFCKEQNIENRNN</sequence>
<dbReference type="EMBL" id="ACDN02000067">
    <property type="protein sequence ID" value="EEO24821.2"/>
    <property type="molecule type" value="Genomic_DNA"/>
</dbReference>
<keyword evidence="3" id="KW-1185">Reference proteome</keyword>
<dbReference type="PANTHER" id="PTHR30595:SF6">
    <property type="entry name" value="SCHLAFEN ALBA-2 DOMAIN-CONTAINING PROTEIN"/>
    <property type="match status" value="1"/>
</dbReference>
<dbReference type="Gene3D" id="3.30.950.30">
    <property type="entry name" value="Schlafen, AAA domain"/>
    <property type="match status" value="1"/>
</dbReference>
<protein>
    <recommendedName>
        <fullName evidence="1">Schlafen AlbA-2 domain-containing protein</fullName>
    </recommendedName>
</protein>
<proteinExistence type="predicted"/>
<organism evidence="2 3">
    <name type="scientific">Helicobacter bilis ATCC 43879</name>
    <dbReference type="NCBI Taxonomy" id="613026"/>
    <lineage>
        <taxon>Bacteria</taxon>
        <taxon>Pseudomonadati</taxon>
        <taxon>Campylobacterota</taxon>
        <taxon>Epsilonproteobacteria</taxon>
        <taxon>Campylobacterales</taxon>
        <taxon>Helicobacteraceae</taxon>
        <taxon>Helicobacter</taxon>
    </lineage>
</organism>
<reference evidence="2 3" key="1">
    <citation type="journal article" date="2014" name="Genome Announc.">
        <title>Draft genome sequences of six enterohepatic helicobacter species isolated from humans and one from rhesus macaques.</title>
        <authorList>
            <person name="Shen Z."/>
            <person name="Sheh A."/>
            <person name="Young S.K."/>
            <person name="Abouelliel A."/>
            <person name="Ward D.V."/>
            <person name="Earl A.M."/>
            <person name="Fox J.G."/>
        </authorList>
    </citation>
    <scope>NUCLEOTIDE SEQUENCE [LARGE SCALE GENOMIC DNA]</scope>
    <source>
        <strain evidence="2 3">ATCC 43879</strain>
    </source>
</reference>
<evidence type="ECO:0000313" key="3">
    <source>
        <dbReference type="Proteomes" id="UP000005085"/>
    </source>
</evidence>
<dbReference type="OrthoDB" id="9807907at2"/>
<dbReference type="InterPro" id="IPR038461">
    <property type="entry name" value="Schlafen_AlbA_2_dom_sf"/>
</dbReference>
<dbReference type="Pfam" id="PF04326">
    <property type="entry name" value="SLFN_AlbA_2"/>
    <property type="match status" value="1"/>
</dbReference>
<dbReference type="RefSeq" id="WP_020995976.1">
    <property type="nucleotide sequence ID" value="NZ_KI392040.1"/>
</dbReference>
<accession>C3XIB7</accession>
<feature type="domain" description="Schlafen AlbA-2" evidence="1">
    <location>
        <begin position="97"/>
        <end position="221"/>
    </location>
</feature>
<gene>
    <name evidence="2" type="ORF">HRAG_01878</name>
</gene>
<evidence type="ECO:0000313" key="2">
    <source>
        <dbReference type="EMBL" id="EEO24821.2"/>
    </source>
</evidence>
<comment type="caution">
    <text evidence="2">The sequence shown here is derived from an EMBL/GenBank/DDBJ whole genome shotgun (WGS) entry which is preliminary data.</text>
</comment>
<dbReference type="InterPro" id="IPR007421">
    <property type="entry name" value="Schlafen_AlbA_2_dom"/>
</dbReference>